<keyword evidence="2" id="KW-1185">Reference proteome</keyword>
<dbReference type="AlphaFoldDB" id="A0AAD9HAR1"/>
<proteinExistence type="predicted"/>
<organism evidence="1 2">
    <name type="scientific">Colletotrichum zoysiae</name>
    <dbReference type="NCBI Taxonomy" id="1216348"/>
    <lineage>
        <taxon>Eukaryota</taxon>
        <taxon>Fungi</taxon>
        <taxon>Dikarya</taxon>
        <taxon>Ascomycota</taxon>
        <taxon>Pezizomycotina</taxon>
        <taxon>Sordariomycetes</taxon>
        <taxon>Hypocreomycetidae</taxon>
        <taxon>Glomerellales</taxon>
        <taxon>Glomerellaceae</taxon>
        <taxon>Colletotrichum</taxon>
        <taxon>Colletotrichum graminicola species complex</taxon>
    </lineage>
</organism>
<comment type="caution">
    <text evidence="1">The sequence shown here is derived from an EMBL/GenBank/DDBJ whole genome shotgun (WGS) entry which is preliminary data.</text>
</comment>
<name>A0AAD9HAR1_9PEZI</name>
<evidence type="ECO:0000313" key="1">
    <source>
        <dbReference type="EMBL" id="KAK2025595.1"/>
    </source>
</evidence>
<evidence type="ECO:0000313" key="2">
    <source>
        <dbReference type="Proteomes" id="UP001232148"/>
    </source>
</evidence>
<dbReference type="Proteomes" id="UP001232148">
    <property type="component" value="Unassembled WGS sequence"/>
</dbReference>
<protein>
    <submittedName>
        <fullName evidence="1">Uncharacterized protein</fullName>
    </submittedName>
</protein>
<dbReference type="EMBL" id="MU842934">
    <property type="protein sequence ID" value="KAK2025595.1"/>
    <property type="molecule type" value="Genomic_DNA"/>
</dbReference>
<reference evidence="1" key="1">
    <citation type="submission" date="2021-06" db="EMBL/GenBank/DDBJ databases">
        <title>Comparative genomics, transcriptomics and evolutionary studies reveal genomic signatures of adaptation to plant cell wall in hemibiotrophic fungi.</title>
        <authorList>
            <consortium name="DOE Joint Genome Institute"/>
            <person name="Baroncelli R."/>
            <person name="Diaz J.F."/>
            <person name="Benocci T."/>
            <person name="Peng M."/>
            <person name="Battaglia E."/>
            <person name="Haridas S."/>
            <person name="Andreopoulos W."/>
            <person name="Labutti K."/>
            <person name="Pangilinan J."/>
            <person name="Floch G.L."/>
            <person name="Makela M.R."/>
            <person name="Henrissat B."/>
            <person name="Grigoriev I.V."/>
            <person name="Crouch J.A."/>
            <person name="De Vries R.P."/>
            <person name="Sukno S.A."/>
            <person name="Thon M.R."/>
        </authorList>
    </citation>
    <scope>NUCLEOTIDE SEQUENCE</scope>
    <source>
        <strain evidence="1">MAFF235873</strain>
    </source>
</reference>
<accession>A0AAD9HAR1</accession>
<gene>
    <name evidence="1" type="ORF">LX32DRAFT_642614</name>
</gene>
<sequence length="84" mass="9077">MNAVMPSPLDLPGLFHVHFSSPPYAWLPPNPAPCFPRGGSLGPGAHTLFRGSSSSLPVRAFFTPFRTRLLPLLLLLTSLFYLGG</sequence>